<comment type="subcellular location">
    <subcellularLocation>
        <location evidence="1">Membrane</location>
    </subcellularLocation>
</comment>
<dbReference type="PANTHER" id="PTHR43531:SF11">
    <property type="entry name" value="METHYL-ACCEPTING CHEMOTAXIS PROTEIN 3"/>
    <property type="match status" value="1"/>
</dbReference>
<dbReference type="InterPro" id="IPR004090">
    <property type="entry name" value="Chemotax_Me-accpt_rcpt"/>
</dbReference>
<dbReference type="PROSITE" id="PS50885">
    <property type="entry name" value="HAMP"/>
    <property type="match status" value="2"/>
</dbReference>
<organism evidence="9 10">
    <name type="scientific">Parasedimentitalea huanghaiensis</name>
    <dbReference type="NCBI Taxonomy" id="2682100"/>
    <lineage>
        <taxon>Bacteria</taxon>
        <taxon>Pseudomonadati</taxon>
        <taxon>Pseudomonadota</taxon>
        <taxon>Alphaproteobacteria</taxon>
        <taxon>Rhodobacterales</taxon>
        <taxon>Paracoccaceae</taxon>
        <taxon>Parasedimentitalea</taxon>
    </lineage>
</organism>
<evidence type="ECO:0000256" key="6">
    <source>
        <dbReference type="SAM" id="MobiDB-lite"/>
    </source>
</evidence>
<dbReference type="PANTHER" id="PTHR43531">
    <property type="entry name" value="PROTEIN ICFG"/>
    <property type="match status" value="1"/>
</dbReference>
<dbReference type="Proteomes" id="UP000478892">
    <property type="component" value="Unassembled WGS sequence"/>
</dbReference>
<evidence type="ECO:0000259" key="7">
    <source>
        <dbReference type="PROSITE" id="PS50111"/>
    </source>
</evidence>
<dbReference type="GO" id="GO:0006935">
    <property type="term" value="P:chemotaxis"/>
    <property type="evidence" value="ECO:0007669"/>
    <property type="project" value="UniProtKB-KW"/>
</dbReference>
<dbReference type="Pfam" id="PF00015">
    <property type="entry name" value="MCPsignal"/>
    <property type="match status" value="1"/>
</dbReference>
<dbReference type="EMBL" id="WQLV01000017">
    <property type="protein sequence ID" value="MVO18157.1"/>
    <property type="molecule type" value="Genomic_DNA"/>
</dbReference>
<dbReference type="SUPFAM" id="SSF58104">
    <property type="entry name" value="Methyl-accepting chemotaxis protein (MCP) signaling domain"/>
    <property type="match status" value="1"/>
</dbReference>
<dbReference type="Gene3D" id="1.10.287.950">
    <property type="entry name" value="Methyl-accepting chemotaxis protein"/>
    <property type="match status" value="1"/>
</dbReference>
<evidence type="ECO:0000313" key="10">
    <source>
        <dbReference type="Proteomes" id="UP000478892"/>
    </source>
</evidence>
<dbReference type="PROSITE" id="PS50111">
    <property type="entry name" value="CHEMOTAXIS_TRANSDUC_2"/>
    <property type="match status" value="1"/>
</dbReference>
<name>A0A6L6WQG3_9RHOB</name>
<protein>
    <submittedName>
        <fullName evidence="9">HAMP domain-containing protein</fullName>
    </submittedName>
</protein>
<feature type="domain" description="HAMP" evidence="8">
    <location>
        <begin position="414"/>
        <end position="466"/>
    </location>
</feature>
<comment type="similarity">
    <text evidence="3">Belongs to the methyl-accepting chemotaxis (MCP) protein family.</text>
</comment>
<keyword evidence="5" id="KW-0175">Coiled coil</keyword>
<feature type="region of interest" description="Disordered" evidence="6">
    <location>
        <begin position="721"/>
        <end position="766"/>
    </location>
</feature>
<gene>
    <name evidence="9" type="ORF">GO984_20235</name>
</gene>
<evidence type="ECO:0000256" key="5">
    <source>
        <dbReference type="SAM" id="Coils"/>
    </source>
</evidence>
<keyword evidence="4" id="KW-0807">Transducer</keyword>
<dbReference type="Gene3D" id="6.10.340.10">
    <property type="match status" value="1"/>
</dbReference>
<dbReference type="PRINTS" id="PR00260">
    <property type="entry name" value="CHEMTRNSDUCR"/>
</dbReference>
<evidence type="ECO:0000256" key="2">
    <source>
        <dbReference type="ARBA" id="ARBA00022500"/>
    </source>
</evidence>
<dbReference type="Pfam" id="PF00672">
    <property type="entry name" value="HAMP"/>
    <property type="match status" value="1"/>
</dbReference>
<sequence>MAIGVFIMTNLTQMEVKSGWVEHTQKVLGQSNAIVASAVDMETGLRGYLLAGREEFLEPYNAGQDSAYQALAELAVTVSDNPPQVDRLNEAADVLKEWQVNVADPMIALRRAIGDAPSMNDMAIEIRKAKGKTYFDEFRRVIAAFMGAENDLLAERQAVSAEVMSTEFVAASDVKEAVSQVEEASLILHQAQDLLASAIDMETGARGFYLAGDEAFLEPYNVGQEAFKNILTELKSAVEGYPDQLARLDEIETIIDTWRAEVVVPDIALRNQIGDAKTMDDMADLVGEGNGKKYFDGFRAIMAAFHAEEQALMTTRQAENNQTSSSTRTMIPIAIAAAIALSTVVSLLIGSKIGRAIKILTNSMRDLADGDNSVRVQGQRRGDEIGQMARALEVFRESRIALEEAERKAEDKQTEQNAVVHTLSERLSRLAEGELDIQIQERFPEDYECLRQDFNGSVSTLQAIVERVGDTTGSIRNGAEEISQASDDLSHRTESQAATLEQTAAALDELTASVKSSADGARSVEATMNKAGDEARDSGKVVQNAVSAMTEIEESSRHISQIISVIDDIAFQTNLLALNAGVEAARAGEAGRGFAVVASEVRALAQRSSDAAMEIKTLIGDSTEQVERGVDLVGRAGTALQSIVEQVGEITKQVAGIAEGASEQSIGLNEINSGMIQLDEVTQKNAAMVEESTAASHLLKADTSKLTELMSHFGLSHRATSFGGTPELAPTAHGSGGDLDDWSDEASSSAPMAATGTDPQAQWQDF</sequence>
<keyword evidence="2" id="KW-0145">Chemotaxis</keyword>
<dbReference type="SMART" id="SM00283">
    <property type="entry name" value="MA"/>
    <property type="match status" value="1"/>
</dbReference>
<dbReference type="Pfam" id="PF05227">
    <property type="entry name" value="CHASE3"/>
    <property type="match status" value="2"/>
</dbReference>
<feature type="domain" description="HAMP" evidence="8">
    <location>
        <begin position="351"/>
        <end position="404"/>
    </location>
</feature>
<dbReference type="GO" id="GO:0016020">
    <property type="term" value="C:membrane"/>
    <property type="evidence" value="ECO:0007669"/>
    <property type="project" value="UniProtKB-SubCell"/>
</dbReference>
<dbReference type="GO" id="GO:0007165">
    <property type="term" value="P:signal transduction"/>
    <property type="evidence" value="ECO:0007669"/>
    <property type="project" value="UniProtKB-KW"/>
</dbReference>
<dbReference type="FunFam" id="1.10.287.950:FF:000001">
    <property type="entry name" value="Methyl-accepting chemotaxis sensory transducer"/>
    <property type="match status" value="1"/>
</dbReference>
<dbReference type="SMART" id="SM00304">
    <property type="entry name" value="HAMP"/>
    <property type="match status" value="2"/>
</dbReference>
<dbReference type="CDD" id="cd11386">
    <property type="entry name" value="MCP_signal"/>
    <property type="match status" value="1"/>
</dbReference>
<evidence type="ECO:0000256" key="3">
    <source>
        <dbReference type="ARBA" id="ARBA00029447"/>
    </source>
</evidence>
<evidence type="ECO:0000313" key="9">
    <source>
        <dbReference type="EMBL" id="MVO18157.1"/>
    </source>
</evidence>
<comment type="caution">
    <text evidence="9">The sequence shown here is derived from an EMBL/GenBank/DDBJ whole genome shotgun (WGS) entry which is preliminary data.</text>
</comment>
<accession>A0A6L6WQG3</accession>
<evidence type="ECO:0000256" key="1">
    <source>
        <dbReference type="ARBA" id="ARBA00004370"/>
    </source>
</evidence>
<reference evidence="9 10" key="1">
    <citation type="submission" date="2019-12" db="EMBL/GenBank/DDBJ databases">
        <authorList>
            <person name="Zhang Y.-J."/>
        </authorList>
    </citation>
    <scope>NUCLEOTIDE SEQUENCE [LARGE SCALE GENOMIC DNA]</scope>
    <source>
        <strain evidence="9 10">CY05</strain>
    </source>
</reference>
<feature type="compositionally biased region" description="Polar residues" evidence="6">
    <location>
        <begin position="757"/>
        <end position="766"/>
    </location>
</feature>
<keyword evidence="10" id="KW-1185">Reference proteome</keyword>
<feature type="domain" description="Methyl-accepting transducer" evidence="7">
    <location>
        <begin position="471"/>
        <end position="700"/>
    </location>
</feature>
<feature type="coiled-coil region" evidence="5">
    <location>
        <begin position="388"/>
        <end position="415"/>
    </location>
</feature>
<evidence type="ECO:0000256" key="4">
    <source>
        <dbReference type="PROSITE-ProRule" id="PRU00284"/>
    </source>
</evidence>
<dbReference type="GO" id="GO:0004888">
    <property type="term" value="F:transmembrane signaling receptor activity"/>
    <property type="evidence" value="ECO:0007669"/>
    <property type="project" value="InterPro"/>
</dbReference>
<dbReference type="InterPro" id="IPR007891">
    <property type="entry name" value="CHASE3"/>
</dbReference>
<dbReference type="CDD" id="cd06225">
    <property type="entry name" value="HAMP"/>
    <property type="match status" value="1"/>
</dbReference>
<dbReference type="InterPro" id="IPR051310">
    <property type="entry name" value="MCP_chemotaxis"/>
</dbReference>
<dbReference type="AlphaFoldDB" id="A0A6L6WQG3"/>
<dbReference type="CDD" id="cd19410">
    <property type="entry name" value="HK9-like_sensor"/>
    <property type="match status" value="2"/>
</dbReference>
<dbReference type="InterPro" id="IPR003660">
    <property type="entry name" value="HAMP_dom"/>
</dbReference>
<evidence type="ECO:0000259" key="8">
    <source>
        <dbReference type="PROSITE" id="PS50885"/>
    </source>
</evidence>
<dbReference type="InterPro" id="IPR004089">
    <property type="entry name" value="MCPsignal_dom"/>
</dbReference>
<proteinExistence type="inferred from homology"/>